<dbReference type="InterPro" id="IPR001506">
    <property type="entry name" value="Peptidase_M12A"/>
</dbReference>
<dbReference type="GO" id="GO:0004222">
    <property type="term" value="F:metalloendopeptidase activity"/>
    <property type="evidence" value="ECO:0007669"/>
    <property type="project" value="UniProtKB-UniRule"/>
</dbReference>
<protein>
    <recommendedName>
        <fullName evidence="3">Metalloendopeptidase</fullName>
        <ecNumber evidence="3">3.4.24.-</ecNumber>
    </recommendedName>
</protein>
<comment type="caution">
    <text evidence="2">Lacks conserved residue(s) required for the propagation of feature annotation.</text>
</comment>
<evidence type="ECO:0000256" key="3">
    <source>
        <dbReference type="RuleBase" id="RU361183"/>
    </source>
</evidence>
<keyword evidence="7" id="KW-1185">Reference proteome</keyword>
<reference evidence="7" key="1">
    <citation type="journal article" date="2014" name="Nat. Genet.">
        <title>Genome of the human hookworm Necator americanus.</title>
        <authorList>
            <person name="Tang Y.T."/>
            <person name="Gao X."/>
            <person name="Rosa B.A."/>
            <person name="Abubucker S."/>
            <person name="Hallsworth-Pepin K."/>
            <person name="Martin J."/>
            <person name="Tyagi R."/>
            <person name="Heizer E."/>
            <person name="Zhang X."/>
            <person name="Bhonagiri-Palsikar V."/>
            <person name="Minx P."/>
            <person name="Warren W.C."/>
            <person name="Wang Q."/>
            <person name="Zhan B."/>
            <person name="Hotez P.J."/>
            <person name="Sternberg P.W."/>
            <person name="Dougall A."/>
            <person name="Gaze S.T."/>
            <person name="Mulvenna J."/>
            <person name="Sotillo J."/>
            <person name="Ranganathan S."/>
            <person name="Rabelo E.M."/>
            <person name="Wilson R.K."/>
            <person name="Felgner P.L."/>
            <person name="Bethony J."/>
            <person name="Hawdon J.M."/>
            <person name="Gasser R.B."/>
            <person name="Loukas A."/>
            <person name="Mitreva M."/>
        </authorList>
    </citation>
    <scope>NUCLEOTIDE SEQUENCE [LARGE SCALE GENOMIC DNA]</scope>
</reference>
<dbReference type="Pfam" id="PF01400">
    <property type="entry name" value="Astacin"/>
    <property type="match status" value="1"/>
</dbReference>
<dbReference type="PROSITE" id="PS51864">
    <property type="entry name" value="ASTACIN"/>
    <property type="match status" value="1"/>
</dbReference>
<evidence type="ECO:0000256" key="2">
    <source>
        <dbReference type="PROSITE-ProRule" id="PRU01211"/>
    </source>
</evidence>
<sequence length="616" mass="68811">MAKKCGCFPALGPSIDIQHQRRGDILQLRNAHGGNLMLNALPPNSQLKWNNLRDWDGKYAVPYEITGSYSNQEKEVIYDAMKTIDKNTCIRFKHRTSEEDYVDIQNSIGEGCIKYDVVIHEMLHVLGLWHEHMRNDRDKYVKVHEENVLEGYQNQFGKLLSTDAYTYGVPYDYLSIMHYEKNAFAKPGTITLETLDSKYQDLIGKQKEPSKNDYKKICHIYECSICYGETTDYQTSETTSESTTTTTSPSVTRTTPLPPFTAECKDKDVACGGLLNKGMLNCSDAYYSNLCCASCKLLIEAIAFNRRTTQQPNTRLVSRESLPPPLPDFSAADSTYRCEDKEPLENSNLYEFDSTQSAPSEIARVRLLVTTAQIRNGSSSLPVHLLRVRWSEAINAAAYRVHCEANTTDHVIILIDREILDNVTGLDERFVLPEGKLSVICGVASANSFGSSKWTYSSVVTIQTSSAIPSINDNEPITPIDYKRLTADDLSMDQLLKLIHSSHVEDLPSKLIESSPGMRFVVTPKSEVGSSSADISVDSFVVNSQLETTSPLPTLLSSAVDSEDVVKLEPELSEDAVGPDYKLVEERVRQAIGADEPSSIEKLRYLQAFGLIDRVL</sequence>
<feature type="binding site" evidence="2">
    <location>
        <position position="124"/>
    </location>
    <ligand>
        <name>Zn(2+)</name>
        <dbReference type="ChEBI" id="CHEBI:29105"/>
        <note>catalytic</note>
    </ligand>
</feature>
<gene>
    <name evidence="6" type="ORF">NECAME_11362</name>
</gene>
<dbReference type="EC" id="3.4.24.-" evidence="3"/>
<dbReference type="PANTHER" id="PTHR10127:SF880">
    <property type="entry name" value="ZINC METALLOPROTEINASE NAS-5"/>
    <property type="match status" value="1"/>
</dbReference>
<feature type="binding site" evidence="2">
    <location>
        <position position="120"/>
    </location>
    <ligand>
        <name>Zn(2+)</name>
        <dbReference type="ChEBI" id="CHEBI:29105"/>
        <note>catalytic</note>
    </ligand>
</feature>
<feature type="binding site" evidence="2">
    <location>
        <position position="130"/>
    </location>
    <ligand>
        <name>Zn(2+)</name>
        <dbReference type="ChEBI" id="CHEBI:29105"/>
        <note>catalytic</note>
    </ligand>
</feature>
<evidence type="ECO:0000313" key="6">
    <source>
        <dbReference type="EMBL" id="ETN76865.1"/>
    </source>
</evidence>
<proteinExistence type="predicted"/>
<feature type="domain" description="Peptidase M12A" evidence="5">
    <location>
        <begin position="39"/>
        <end position="224"/>
    </location>
</feature>
<dbReference type="AlphaFoldDB" id="W2T4C4"/>
<dbReference type="STRING" id="51031.W2T4C4"/>
<evidence type="ECO:0000313" key="7">
    <source>
        <dbReference type="Proteomes" id="UP000053676"/>
    </source>
</evidence>
<dbReference type="CDD" id="cd04280">
    <property type="entry name" value="ZnMc_astacin_like"/>
    <property type="match status" value="1"/>
</dbReference>
<dbReference type="GO" id="GO:0006508">
    <property type="term" value="P:proteolysis"/>
    <property type="evidence" value="ECO:0007669"/>
    <property type="project" value="UniProtKB-KW"/>
</dbReference>
<dbReference type="OrthoDB" id="7721051at2759"/>
<dbReference type="EMBL" id="KI660202">
    <property type="protein sequence ID" value="ETN76865.1"/>
    <property type="molecule type" value="Genomic_DNA"/>
</dbReference>
<keyword evidence="2 3" id="KW-0482">Metalloprotease</keyword>
<dbReference type="PRINTS" id="PR00480">
    <property type="entry name" value="ASTACIN"/>
</dbReference>
<dbReference type="GO" id="GO:0008270">
    <property type="term" value="F:zinc ion binding"/>
    <property type="evidence" value="ECO:0007669"/>
    <property type="project" value="UniProtKB-UniRule"/>
</dbReference>
<dbReference type="InterPro" id="IPR034035">
    <property type="entry name" value="Astacin-like_dom"/>
</dbReference>
<dbReference type="InterPro" id="IPR006026">
    <property type="entry name" value="Peptidase_Metallo"/>
</dbReference>
<dbReference type="InterPro" id="IPR024079">
    <property type="entry name" value="MetalloPept_cat_dom_sf"/>
</dbReference>
<keyword evidence="2 3" id="KW-0378">Hydrolase</keyword>
<keyword evidence="1" id="KW-1015">Disulfide bond</keyword>
<dbReference type="PANTHER" id="PTHR10127">
    <property type="entry name" value="DISCOIDIN, CUB, EGF, LAMININ , AND ZINC METALLOPROTEASE DOMAIN CONTAINING"/>
    <property type="match status" value="1"/>
</dbReference>
<evidence type="ECO:0000256" key="4">
    <source>
        <dbReference type="SAM" id="MobiDB-lite"/>
    </source>
</evidence>
<dbReference type="KEGG" id="nai:NECAME_11362"/>
<keyword evidence="2 3" id="KW-0645">Protease</keyword>
<feature type="region of interest" description="Disordered" evidence="4">
    <location>
        <begin position="236"/>
        <end position="255"/>
    </location>
</feature>
<evidence type="ECO:0000259" key="5">
    <source>
        <dbReference type="PROSITE" id="PS51864"/>
    </source>
</evidence>
<keyword evidence="2 3" id="KW-0479">Metal-binding</keyword>
<organism evidence="6 7">
    <name type="scientific">Necator americanus</name>
    <name type="common">Human hookworm</name>
    <dbReference type="NCBI Taxonomy" id="51031"/>
    <lineage>
        <taxon>Eukaryota</taxon>
        <taxon>Metazoa</taxon>
        <taxon>Ecdysozoa</taxon>
        <taxon>Nematoda</taxon>
        <taxon>Chromadorea</taxon>
        <taxon>Rhabditida</taxon>
        <taxon>Rhabditina</taxon>
        <taxon>Rhabditomorpha</taxon>
        <taxon>Strongyloidea</taxon>
        <taxon>Ancylostomatidae</taxon>
        <taxon>Bunostominae</taxon>
        <taxon>Necator</taxon>
    </lineage>
</organism>
<dbReference type="Gene3D" id="3.40.390.10">
    <property type="entry name" value="Collagenase (Catalytic Domain)"/>
    <property type="match status" value="1"/>
</dbReference>
<comment type="cofactor">
    <cofactor evidence="2 3">
        <name>Zn(2+)</name>
        <dbReference type="ChEBI" id="CHEBI:29105"/>
    </cofactor>
    <text evidence="2 3">Binds 1 zinc ion per subunit.</text>
</comment>
<dbReference type="Proteomes" id="UP000053676">
    <property type="component" value="Unassembled WGS sequence"/>
</dbReference>
<evidence type="ECO:0000256" key="1">
    <source>
        <dbReference type="ARBA" id="ARBA00023157"/>
    </source>
</evidence>
<keyword evidence="2 3" id="KW-0862">Zinc</keyword>
<feature type="active site" evidence="2">
    <location>
        <position position="121"/>
    </location>
</feature>
<dbReference type="SUPFAM" id="SSF55486">
    <property type="entry name" value="Metalloproteases ('zincins'), catalytic domain"/>
    <property type="match status" value="1"/>
</dbReference>
<dbReference type="SMART" id="SM00235">
    <property type="entry name" value="ZnMc"/>
    <property type="match status" value="1"/>
</dbReference>
<accession>W2T4C4</accession>
<name>W2T4C4_NECAM</name>